<gene>
    <name evidence="7" type="ORF">FFV09_04710</name>
</gene>
<evidence type="ECO:0000313" key="7">
    <source>
        <dbReference type="EMBL" id="QDH20220.1"/>
    </source>
</evidence>
<dbReference type="RefSeq" id="WP_141446606.1">
    <property type="nucleotide sequence ID" value="NZ_CP041217.1"/>
</dbReference>
<dbReference type="InterPro" id="IPR001261">
    <property type="entry name" value="ArgE/DapE_CS"/>
</dbReference>
<accession>A0A4Y6UU46</accession>
<dbReference type="GO" id="GO:0046872">
    <property type="term" value="F:metal ion binding"/>
    <property type="evidence" value="ECO:0007669"/>
    <property type="project" value="UniProtKB-KW"/>
</dbReference>
<dbReference type="Gene3D" id="3.40.630.10">
    <property type="entry name" value="Zn peptidases"/>
    <property type="match status" value="1"/>
</dbReference>
<dbReference type="Proteomes" id="UP000316968">
    <property type="component" value="Chromosome"/>
</dbReference>
<feature type="coiled-coil region" evidence="5">
    <location>
        <begin position="278"/>
        <end position="305"/>
    </location>
</feature>
<dbReference type="Pfam" id="PF01546">
    <property type="entry name" value="Peptidase_M20"/>
    <property type="match status" value="1"/>
</dbReference>
<evidence type="ECO:0000256" key="4">
    <source>
        <dbReference type="ARBA" id="ARBA00022833"/>
    </source>
</evidence>
<dbReference type="SUPFAM" id="SSF55031">
    <property type="entry name" value="Bacterial exopeptidase dimerisation domain"/>
    <property type="match status" value="1"/>
</dbReference>
<feature type="domain" description="Peptidase M20 dimerisation" evidence="6">
    <location>
        <begin position="205"/>
        <end position="300"/>
    </location>
</feature>
<keyword evidence="3 7" id="KW-0378">Hydrolase</keyword>
<dbReference type="PANTHER" id="PTHR43808">
    <property type="entry name" value="ACETYLORNITHINE DEACETYLASE"/>
    <property type="match status" value="1"/>
</dbReference>
<name>A0A4Y6UU46_SACBS</name>
<dbReference type="SUPFAM" id="SSF53187">
    <property type="entry name" value="Zn-dependent exopeptidases"/>
    <property type="match status" value="1"/>
</dbReference>
<evidence type="ECO:0000256" key="5">
    <source>
        <dbReference type="SAM" id="Coils"/>
    </source>
</evidence>
<evidence type="ECO:0000256" key="2">
    <source>
        <dbReference type="ARBA" id="ARBA00022723"/>
    </source>
</evidence>
<keyword evidence="5" id="KW-0175">Coiled coil</keyword>
<dbReference type="GO" id="GO:0016787">
    <property type="term" value="F:hydrolase activity"/>
    <property type="evidence" value="ECO:0007669"/>
    <property type="project" value="UniProtKB-KW"/>
</dbReference>
<dbReference type="InterPro" id="IPR050072">
    <property type="entry name" value="Peptidase_M20A"/>
</dbReference>
<dbReference type="InterPro" id="IPR011650">
    <property type="entry name" value="Peptidase_M20_dimer"/>
</dbReference>
<evidence type="ECO:0000313" key="8">
    <source>
        <dbReference type="Proteomes" id="UP000316968"/>
    </source>
</evidence>
<organism evidence="7 8">
    <name type="scientific">Saccharibacillus brassicae</name>
    <dbReference type="NCBI Taxonomy" id="2583377"/>
    <lineage>
        <taxon>Bacteria</taxon>
        <taxon>Bacillati</taxon>
        <taxon>Bacillota</taxon>
        <taxon>Bacilli</taxon>
        <taxon>Bacillales</taxon>
        <taxon>Paenibacillaceae</taxon>
        <taxon>Saccharibacillus</taxon>
    </lineage>
</organism>
<dbReference type="AlphaFoldDB" id="A0A4Y6UU46"/>
<dbReference type="EMBL" id="CP041217">
    <property type="protein sequence ID" value="QDH20220.1"/>
    <property type="molecule type" value="Genomic_DNA"/>
</dbReference>
<dbReference type="InterPro" id="IPR036264">
    <property type="entry name" value="Bact_exopeptidase_dim_dom"/>
</dbReference>
<dbReference type="OrthoDB" id="9783294at2"/>
<keyword evidence="4" id="KW-0862">Zinc</keyword>
<comment type="cofactor">
    <cofactor evidence="1">
        <name>Zn(2+)</name>
        <dbReference type="ChEBI" id="CHEBI:29105"/>
    </cofactor>
</comment>
<dbReference type="PANTHER" id="PTHR43808:SF17">
    <property type="entry name" value="PEPTIDASE M20"/>
    <property type="match status" value="1"/>
</dbReference>
<dbReference type="PROSITE" id="PS00758">
    <property type="entry name" value="ARGE_DAPE_CPG2_1"/>
    <property type="match status" value="1"/>
</dbReference>
<dbReference type="KEGG" id="saca:FFV09_04710"/>
<sequence>MTEIAGASKVRLSDTTTRVFERLTADPAVRRAFEFLEADNDRTTDEQIELTEIEAPTFEEGEKGRAFARKLSDLGLEQVKTDEVGNVFGVRRGRGTGPALAVCAHLDTVFPRGTVVKARREGSRIYAPGIADDGRGLASVLTLLRALNEAGLVTEGDLVIGATVGEEGLGDLRGVKALFAARDDLDGFISIEPGAPDRITYLAAGSKRYKIVFRGPGGHSFGSFGTPSPIHALGRAIGKIADLEVPHEPKTTFNIGVIEGGTSVNTIAETAGMIVDMRSTSQERLERLEADVLELIRRAAQAENDRWRRPNAITTLVERVGDRPAGFQRSDSEIVQAAAGAGLAMGFRPILEGASSTDANIPIHLGIPAVTLGGGGDFGGAHTLNEYYDPTAAHLGVQKILLTLLGLVGLAETTEPLLPRRNADPA</sequence>
<keyword evidence="8" id="KW-1185">Reference proteome</keyword>
<proteinExistence type="predicted"/>
<evidence type="ECO:0000256" key="3">
    <source>
        <dbReference type="ARBA" id="ARBA00022801"/>
    </source>
</evidence>
<keyword evidence="2" id="KW-0479">Metal-binding</keyword>
<dbReference type="Pfam" id="PF07687">
    <property type="entry name" value="M20_dimer"/>
    <property type="match status" value="1"/>
</dbReference>
<protein>
    <submittedName>
        <fullName evidence="7">M20/M25/M40 family metallo-hydrolase</fullName>
    </submittedName>
</protein>
<evidence type="ECO:0000259" key="6">
    <source>
        <dbReference type="Pfam" id="PF07687"/>
    </source>
</evidence>
<dbReference type="InterPro" id="IPR002933">
    <property type="entry name" value="Peptidase_M20"/>
</dbReference>
<reference evidence="7 8" key="1">
    <citation type="submission" date="2019-06" db="EMBL/GenBank/DDBJ databases">
        <title>Saccharibacillus brassicae sp. nov., an endophytic bacterium isolated from Chinese cabbage seeds (Brassica pekinensis).</title>
        <authorList>
            <person name="Jiang L."/>
            <person name="Lee J."/>
            <person name="Kim S.W."/>
        </authorList>
    </citation>
    <scope>NUCLEOTIDE SEQUENCE [LARGE SCALE GENOMIC DNA]</scope>
    <source>
        <strain evidence="8">KCTC 43072 / ATSA2</strain>
    </source>
</reference>
<evidence type="ECO:0000256" key="1">
    <source>
        <dbReference type="ARBA" id="ARBA00001947"/>
    </source>
</evidence>
<dbReference type="Gene3D" id="3.30.70.360">
    <property type="match status" value="1"/>
</dbReference>